<accession>A0AAD2HU94</accession>
<sequence>MRVLGMGGRHCREDHRRRGADASCSPVALAFPSLTFGGLLSFEALLRSLILPALTRRCGRFRVCVVHPTRRVDVTIGRHDEVTGRSLWVTVEEREASA</sequence>
<gene>
    <name evidence="1" type="ORF">MYCIT1_LOCUS34071</name>
</gene>
<protein>
    <submittedName>
        <fullName evidence="1">Uncharacterized protein</fullName>
    </submittedName>
</protein>
<proteinExistence type="predicted"/>
<dbReference type="EMBL" id="CAVNYO010000453">
    <property type="protein sequence ID" value="CAK5282374.1"/>
    <property type="molecule type" value="Genomic_DNA"/>
</dbReference>
<evidence type="ECO:0000313" key="1">
    <source>
        <dbReference type="EMBL" id="CAK5282374.1"/>
    </source>
</evidence>
<dbReference type="Proteomes" id="UP001295794">
    <property type="component" value="Unassembled WGS sequence"/>
</dbReference>
<dbReference type="AlphaFoldDB" id="A0AAD2HU94"/>
<comment type="caution">
    <text evidence="1">The sequence shown here is derived from an EMBL/GenBank/DDBJ whole genome shotgun (WGS) entry which is preliminary data.</text>
</comment>
<evidence type="ECO:0000313" key="2">
    <source>
        <dbReference type="Proteomes" id="UP001295794"/>
    </source>
</evidence>
<keyword evidence="2" id="KW-1185">Reference proteome</keyword>
<organism evidence="1 2">
    <name type="scientific">Mycena citricolor</name>
    <dbReference type="NCBI Taxonomy" id="2018698"/>
    <lineage>
        <taxon>Eukaryota</taxon>
        <taxon>Fungi</taxon>
        <taxon>Dikarya</taxon>
        <taxon>Basidiomycota</taxon>
        <taxon>Agaricomycotina</taxon>
        <taxon>Agaricomycetes</taxon>
        <taxon>Agaricomycetidae</taxon>
        <taxon>Agaricales</taxon>
        <taxon>Marasmiineae</taxon>
        <taxon>Mycenaceae</taxon>
        <taxon>Mycena</taxon>
    </lineage>
</organism>
<name>A0AAD2HU94_9AGAR</name>
<reference evidence="1" key="1">
    <citation type="submission" date="2023-11" db="EMBL/GenBank/DDBJ databases">
        <authorList>
            <person name="De Vega J J."/>
            <person name="De Vega J J."/>
        </authorList>
    </citation>
    <scope>NUCLEOTIDE SEQUENCE</scope>
</reference>